<comment type="caution">
    <text evidence="2">The sequence shown here is derived from an EMBL/GenBank/DDBJ whole genome shotgun (WGS) entry which is preliminary data.</text>
</comment>
<name>A0A8T0PHT3_PANVG</name>
<sequence>MITIGFHGMARPLYGLRSSRSLLSGRAARARSRCRASPMVGGGNWSEEKDHGTRPCRPAPRRASNATQPMPRSSTSTSRASASSAACRRARSGAAGTPDPLVARQCTVWTPGGVAGAVAVGSRGGAEWNGLGWALGLDKRGSGRMWRARADVDPSWTDALAST</sequence>
<gene>
    <name evidence="2" type="ORF">PVAP13_8KG004621</name>
</gene>
<proteinExistence type="predicted"/>
<evidence type="ECO:0000256" key="1">
    <source>
        <dbReference type="SAM" id="MobiDB-lite"/>
    </source>
</evidence>
<keyword evidence="3" id="KW-1185">Reference proteome</keyword>
<dbReference type="AlphaFoldDB" id="A0A8T0PHT3"/>
<organism evidence="2 3">
    <name type="scientific">Panicum virgatum</name>
    <name type="common">Blackwell switchgrass</name>
    <dbReference type="NCBI Taxonomy" id="38727"/>
    <lineage>
        <taxon>Eukaryota</taxon>
        <taxon>Viridiplantae</taxon>
        <taxon>Streptophyta</taxon>
        <taxon>Embryophyta</taxon>
        <taxon>Tracheophyta</taxon>
        <taxon>Spermatophyta</taxon>
        <taxon>Magnoliopsida</taxon>
        <taxon>Liliopsida</taxon>
        <taxon>Poales</taxon>
        <taxon>Poaceae</taxon>
        <taxon>PACMAD clade</taxon>
        <taxon>Panicoideae</taxon>
        <taxon>Panicodae</taxon>
        <taxon>Paniceae</taxon>
        <taxon>Panicinae</taxon>
        <taxon>Panicum</taxon>
        <taxon>Panicum sect. Hiantes</taxon>
    </lineage>
</organism>
<dbReference type="Proteomes" id="UP000823388">
    <property type="component" value="Chromosome 8K"/>
</dbReference>
<evidence type="ECO:0000313" key="3">
    <source>
        <dbReference type="Proteomes" id="UP000823388"/>
    </source>
</evidence>
<reference evidence="2" key="1">
    <citation type="submission" date="2020-05" db="EMBL/GenBank/DDBJ databases">
        <title>WGS assembly of Panicum virgatum.</title>
        <authorList>
            <person name="Lovell J.T."/>
            <person name="Jenkins J."/>
            <person name="Shu S."/>
            <person name="Juenger T.E."/>
            <person name="Schmutz J."/>
        </authorList>
    </citation>
    <scope>NUCLEOTIDE SEQUENCE</scope>
    <source>
        <strain evidence="2">AP13</strain>
    </source>
</reference>
<evidence type="ECO:0000313" key="2">
    <source>
        <dbReference type="EMBL" id="KAG2559752.1"/>
    </source>
</evidence>
<feature type="region of interest" description="Disordered" evidence="1">
    <location>
        <begin position="29"/>
        <end position="99"/>
    </location>
</feature>
<feature type="compositionally biased region" description="Low complexity" evidence="1">
    <location>
        <begin position="72"/>
        <end position="97"/>
    </location>
</feature>
<protein>
    <submittedName>
        <fullName evidence="2">Uncharacterized protein</fullName>
    </submittedName>
</protein>
<accession>A0A8T0PHT3</accession>
<dbReference type="EMBL" id="CM029051">
    <property type="protein sequence ID" value="KAG2559752.1"/>
    <property type="molecule type" value="Genomic_DNA"/>
</dbReference>